<dbReference type="Proteomes" id="UP000249620">
    <property type="component" value="Unassembled WGS sequence"/>
</dbReference>
<feature type="transmembrane region" description="Helical" evidence="1">
    <location>
        <begin position="400"/>
        <end position="421"/>
    </location>
</feature>
<dbReference type="EMBL" id="QLMI01000007">
    <property type="protein sequence ID" value="RAK20680.1"/>
    <property type="molecule type" value="Genomic_DNA"/>
</dbReference>
<accession>A0A327YI36</accession>
<keyword evidence="1" id="KW-0812">Transmembrane</keyword>
<evidence type="ECO:0000313" key="2">
    <source>
        <dbReference type="EMBL" id="RAK20680.1"/>
    </source>
</evidence>
<name>A0A327YI36_9FLAO</name>
<protein>
    <submittedName>
        <fullName evidence="2">Uncharacterized protein</fullName>
    </submittedName>
</protein>
<feature type="transmembrane region" description="Helical" evidence="1">
    <location>
        <begin position="348"/>
        <end position="366"/>
    </location>
</feature>
<feature type="transmembrane region" description="Helical" evidence="1">
    <location>
        <begin position="373"/>
        <end position="394"/>
    </location>
</feature>
<gene>
    <name evidence="2" type="ORF">B0I03_10799</name>
</gene>
<proteinExistence type="predicted"/>
<keyword evidence="1" id="KW-0472">Membrane</keyword>
<feature type="transmembrane region" description="Helical" evidence="1">
    <location>
        <begin position="53"/>
        <end position="76"/>
    </location>
</feature>
<dbReference type="RefSeq" id="WP_111567547.1">
    <property type="nucleotide sequence ID" value="NZ_QLMI01000007.1"/>
</dbReference>
<comment type="caution">
    <text evidence="2">The sequence shown here is derived from an EMBL/GenBank/DDBJ whole genome shotgun (WGS) entry which is preliminary data.</text>
</comment>
<feature type="transmembrane region" description="Helical" evidence="1">
    <location>
        <begin position="479"/>
        <end position="497"/>
    </location>
</feature>
<evidence type="ECO:0000256" key="1">
    <source>
        <dbReference type="SAM" id="Phobius"/>
    </source>
</evidence>
<reference evidence="2 3" key="1">
    <citation type="submission" date="2018-06" db="EMBL/GenBank/DDBJ databases">
        <title>Genomic Encyclopedia of Type Strains, Phase III (KMG-III): the genomes of soil and plant-associated and newly described type strains.</title>
        <authorList>
            <person name="Whitman W."/>
        </authorList>
    </citation>
    <scope>NUCLEOTIDE SEQUENCE [LARGE SCALE GENOMIC DNA]</scope>
    <source>
        <strain evidence="2 3">CGMCC 1.12398</strain>
    </source>
</reference>
<evidence type="ECO:0000313" key="3">
    <source>
        <dbReference type="Proteomes" id="UP000249620"/>
    </source>
</evidence>
<feature type="transmembrane region" description="Helical" evidence="1">
    <location>
        <begin position="433"/>
        <end position="451"/>
    </location>
</feature>
<keyword evidence="3" id="KW-1185">Reference proteome</keyword>
<dbReference type="OrthoDB" id="996104at2"/>
<feature type="transmembrane region" description="Helical" evidence="1">
    <location>
        <begin position="96"/>
        <end position="116"/>
    </location>
</feature>
<organism evidence="2 3">
    <name type="scientific">Flavobacterium aquaticum</name>
    <dbReference type="NCBI Taxonomy" id="1236486"/>
    <lineage>
        <taxon>Bacteria</taxon>
        <taxon>Pseudomonadati</taxon>
        <taxon>Bacteroidota</taxon>
        <taxon>Flavobacteriia</taxon>
        <taxon>Flavobacteriales</taxon>
        <taxon>Flavobacteriaceae</taxon>
        <taxon>Flavobacterium</taxon>
    </lineage>
</organism>
<keyword evidence="1" id="KW-1133">Transmembrane helix</keyword>
<feature type="transmembrane region" description="Helical" evidence="1">
    <location>
        <begin position="21"/>
        <end position="41"/>
    </location>
</feature>
<sequence>MFKDIQKKLLLKYPLLWNTKFVPMVAIGLLLHLIFFGLGYLDGTIDFSNRNNLDIEVTCILFGVLLVVIVIILWLVNYFKNNSLKSFYSKSKYSLFYEWLQIFVVSTLLITFYLPFSVGKQLHQKSYYSLEETTNRCKTIATADMFIDGSFAETEIDSLASGLIDSLGNVINQEKIDSINNNNPDYYPESVAAAYTYKNHIIFNGKKYNQFSLVNRNTFEFTVISREQDSLNRIQIQNWLHQDNQAEVKKLMDSYLSLIREHNLATNLTLDKWFDIVYKAPEFDEFLYIQPYMREYETDNSYNSYDYVAKVGNGERKYSKYFVQQDVLKDKYDTVSEAHTDSFFKIEIILGFLYGAFGLSILIFSFRVTSGKSWLIALVSTGVINIVYGIFTAITGVGNMYAYLILFTILGIIFYFFLIYFNKKNLQLSRIALNLFLWSFIGIIPLIYFIIQEHYALKYDYRMGYSYNSPEYLWFRDHILHMFSFNFILAVLTLFFLSKIIRNWKGISED</sequence>
<dbReference type="AlphaFoldDB" id="A0A327YI36"/>